<dbReference type="Proteomes" id="UP001314229">
    <property type="component" value="Unassembled WGS sequence"/>
</dbReference>
<sequence>MSSVANWLVQNRDKIEKGVEIMGQASEVLASTVGQLHPVLEAVFVASAELLSNPDSKESRYMQEQFDKVNQKLEGIQDEIDKIALELQRTSMNKQNFDREAQMLSQYEKFQDFVNAKPKFKEKKMEKFLSHYENTDGDLNLDALYNAVTGENTSGDPMLETVVTTEQRGRRAVEDFCARLKKLFVVGIISVMGHAALKEGAVGEEMVKKWQDRMEDVEKRMKAAVDDCTDHFADQAKLDMEHLVQENPGTVSSDFTKSLLDSLAKKYDWVNWSVRAFSDRERIFFFNWLAGKKYHGSRGANWFDILTKNKIKVVISFCSNPNPIDKSKIREQIEQQKLKGNMMAVALNLNKEFPNCLVHAVSHYKDVVETNNFDVECYYYGKHKRAYLCIHPE</sequence>
<evidence type="ECO:0000313" key="2">
    <source>
        <dbReference type="EMBL" id="CAK6958950.1"/>
    </source>
</evidence>
<keyword evidence="3" id="KW-1185">Reference proteome</keyword>
<dbReference type="EMBL" id="CAWUFR010000037">
    <property type="protein sequence ID" value="CAK6958950.1"/>
    <property type="molecule type" value="Genomic_DNA"/>
</dbReference>
<name>A0AAV1NHJ8_SCOSC</name>
<keyword evidence="1" id="KW-0175">Coiled coil</keyword>
<evidence type="ECO:0000256" key="1">
    <source>
        <dbReference type="SAM" id="Coils"/>
    </source>
</evidence>
<organism evidence="2 3">
    <name type="scientific">Scomber scombrus</name>
    <name type="common">Atlantic mackerel</name>
    <name type="synonym">Scomber vernalis</name>
    <dbReference type="NCBI Taxonomy" id="13677"/>
    <lineage>
        <taxon>Eukaryota</taxon>
        <taxon>Metazoa</taxon>
        <taxon>Chordata</taxon>
        <taxon>Craniata</taxon>
        <taxon>Vertebrata</taxon>
        <taxon>Euteleostomi</taxon>
        <taxon>Actinopterygii</taxon>
        <taxon>Neopterygii</taxon>
        <taxon>Teleostei</taxon>
        <taxon>Neoteleostei</taxon>
        <taxon>Acanthomorphata</taxon>
        <taxon>Pelagiaria</taxon>
        <taxon>Scombriformes</taxon>
        <taxon>Scombridae</taxon>
        <taxon>Scomber</taxon>
    </lineage>
</organism>
<dbReference type="InterPro" id="IPR039051">
    <property type="entry name" value="SE-CTX-like"/>
</dbReference>
<protein>
    <submittedName>
        <fullName evidence="2">Rapunzel 5</fullName>
    </submittedName>
</protein>
<accession>A0AAV1NHJ8</accession>
<feature type="coiled-coil region" evidence="1">
    <location>
        <begin position="66"/>
        <end position="93"/>
    </location>
</feature>
<reference evidence="2 3" key="1">
    <citation type="submission" date="2024-01" db="EMBL/GenBank/DDBJ databases">
        <authorList>
            <person name="Alioto T."/>
            <person name="Alioto T."/>
            <person name="Gomez Garrido J."/>
        </authorList>
    </citation>
    <scope>NUCLEOTIDE SEQUENCE [LARGE SCALE GENOMIC DNA]</scope>
</reference>
<proteinExistence type="predicted"/>
<evidence type="ECO:0000313" key="3">
    <source>
        <dbReference type="Proteomes" id="UP001314229"/>
    </source>
</evidence>
<comment type="caution">
    <text evidence="2">The sequence shown here is derived from an EMBL/GenBank/DDBJ whole genome shotgun (WGS) entry which is preliminary data.</text>
</comment>
<dbReference type="PANTHER" id="PTHR40472:SF10">
    <property type="entry name" value="RAPUNZEL 5"/>
    <property type="match status" value="1"/>
</dbReference>
<dbReference type="AlphaFoldDB" id="A0AAV1NHJ8"/>
<dbReference type="PANTHER" id="PTHR40472">
    <property type="entry name" value="RICIN B-TYPE LECTIN DOMAIN-CONTAINING PROTEIN"/>
    <property type="match status" value="1"/>
</dbReference>
<gene>
    <name evidence="2" type="ORF">FSCOSCO3_A002369</name>
</gene>